<dbReference type="OrthoDB" id="9800334at2"/>
<keyword evidence="7" id="KW-1185">Reference proteome</keyword>
<organism evidence="6 7">
    <name type="scientific">Caenimonas sedimenti</name>
    <dbReference type="NCBI Taxonomy" id="2596921"/>
    <lineage>
        <taxon>Bacteria</taxon>
        <taxon>Pseudomonadati</taxon>
        <taxon>Pseudomonadota</taxon>
        <taxon>Betaproteobacteria</taxon>
        <taxon>Burkholderiales</taxon>
        <taxon>Comamonadaceae</taxon>
        <taxon>Caenimonas</taxon>
    </lineage>
</organism>
<dbReference type="InterPro" id="IPR009061">
    <property type="entry name" value="DNA-bd_dom_put_sf"/>
</dbReference>
<name>A0A562ZEE0_9BURK</name>
<dbReference type="GO" id="GO:0003677">
    <property type="term" value="F:DNA binding"/>
    <property type="evidence" value="ECO:0007669"/>
    <property type="project" value="UniProtKB-KW"/>
</dbReference>
<dbReference type="PROSITE" id="PS50937">
    <property type="entry name" value="HTH_MERR_2"/>
    <property type="match status" value="1"/>
</dbReference>
<keyword evidence="4" id="KW-0804">Transcription</keyword>
<dbReference type="EMBL" id="VOBQ01000031">
    <property type="protein sequence ID" value="TWO64442.1"/>
    <property type="molecule type" value="Genomic_DNA"/>
</dbReference>
<dbReference type="SMART" id="SM00422">
    <property type="entry name" value="HTH_MERR"/>
    <property type="match status" value="1"/>
</dbReference>
<gene>
    <name evidence="6" type="ORF">FN976_27925</name>
</gene>
<evidence type="ECO:0000256" key="3">
    <source>
        <dbReference type="ARBA" id="ARBA00023125"/>
    </source>
</evidence>
<evidence type="ECO:0000313" key="6">
    <source>
        <dbReference type="EMBL" id="TWO64442.1"/>
    </source>
</evidence>
<dbReference type="PANTHER" id="PTHR30204">
    <property type="entry name" value="REDOX-CYCLING DRUG-SENSING TRANSCRIPTIONAL ACTIVATOR SOXR"/>
    <property type="match status" value="1"/>
</dbReference>
<keyword evidence="3" id="KW-0238">DNA-binding</keyword>
<dbReference type="AlphaFoldDB" id="A0A562ZEE0"/>
<dbReference type="Proteomes" id="UP000318199">
    <property type="component" value="Unassembled WGS sequence"/>
</dbReference>
<evidence type="ECO:0000259" key="5">
    <source>
        <dbReference type="PROSITE" id="PS50937"/>
    </source>
</evidence>
<keyword evidence="1" id="KW-0678">Repressor</keyword>
<keyword evidence="2" id="KW-0805">Transcription regulation</keyword>
<evidence type="ECO:0000256" key="1">
    <source>
        <dbReference type="ARBA" id="ARBA00022491"/>
    </source>
</evidence>
<dbReference type="Gene3D" id="1.10.1660.10">
    <property type="match status" value="1"/>
</dbReference>
<evidence type="ECO:0000256" key="2">
    <source>
        <dbReference type="ARBA" id="ARBA00023015"/>
    </source>
</evidence>
<comment type="caution">
    <text evidence="6">The sequence shown here is derived from an EMBL/GenBank/DDBJ whole genome shotgun (WGS) entry which is preliminary data.</text>
</comment>
<protein>
    <submittedName>
        <fullName evidence="6">MerR family transcriptional regulator</fullName>
    </submittedName>
</protein>
<reference evidence="6 7" key="1">
    <citation type="submission" date="2019-07" db="EMBL/GenBank/DDBJ databases">
        <title>Caenimonas sedimenti sp. nov., isolated from activated sludge.</title>
        <authorList>
            <person name="Xu J."/>
        </authorList>
    </citation>
    <scope>NUCLEOTIDE SEQUENCE [LARGE SCALE GENOMIC DNA]</scope>
    <source>
        <strain evidence="6 7">HX-9-20</strain>
    </source>
</reference>
<dbReference type="PANTHER" id="PTHR30204:SF69">
    <property type="entry name" value="MERR-FAMILY TRANSCRIPTIONAL REGULATOR"/>
    <property type="match status" value="1"/>
</dbReference>
<dbReference type="SUPFAM" id="SSF46955">
    <property type="entry name" value="Putative DNA-binding domain"/>
    <property type="match status" value="1"/>
</dbReference>
<dbReference type="GO" id="GO:0003700">
    <property type="term" value="F:DNA-binding transcription factor activity"/>
    <property type="evidence" value="ECO:0007669"/>
    <property type="project" value="InterPro"/>
</dbReference>
<dbReference type="InterPro" id="IPR047057">
    <property type="entry name" value="MerR_fam"/>
</dbReference>
<evidence type="ECO:0000313" key="7">
    <source>
        <dbReference type="Proteomes" id="UP000318199"/>
    </source>
</evidence>
<feature type="domain" description="HTH merR-type" evidence="5">
    <location>
        <begin position="17"/>
        <end position="86"/>
    </location>
</feature>
<evidence type="ECO:0000256" key="4">
    <source>
        <dbReference type="ARBA" id="ARBA00023163"/>
    </source>
</evidence>
<proteinExistence type="predicted"/>
<dbReference type="InterPro" id="IPR000551">
    <property type="entry name" value="MerR-type_HTH_dom"/>
</dbReference>
<sequence length="341" mass="36621">MQDLLDNRFDSEEAAAVHRIGAVSRLAGVPVTTLRTWEQRYSAFAPAKTSGRHRLYRDADVIKARLLRQLAESGQGIGGIAHLPIQHLQQLLGTAQEPTAAALAPARRVAAVIVGAATAARFNAPGWRDHDLDGALHVRQVFVDLEEAAAGNDTARGGGEGETGILLVRLNTVHSRTYGQLMAAIERQRVQRVIVLYNYGPPALVEALRNAGLMVRREPVPDAELAELIRSVVLLDAAAAFPAAAGALIPRRRYSEASLAQVAASPSNVVCECPRHIAEIIGQLVSFEEYSEQCLNDTTEDARLHAYLRSVAGSARVLFEHALQRAARHGGIALAEDAAGP</sequence>
<dbReference type="Pfam" id="PF13411">
    <property type="entry name" value="MerR_1"/>
    <property type="match status" value="1"/>
</dbReference>
<accession>A0A562ZEE0</accession>